<dbReference type="OrthoDB" id="1728696at2759"/>
<dbReference type="AlphaFoldDB" id="A0A5C7HMP3"/>
<organism evidence="1 2">
    <name type="scientific">Acer yangbiense</name>
    <dbReference type="NCBI Taxonomy" id="1000413"/>
    <lineage>
        <taxon>Eukaryota</taxon>
        <taxon>Viridiplantae</taxon>
        <taxon>Streptophyta</taxon>
        <taxon>Embryophyta</taxon>
        <taxon>Tracheophyta</taxon>
        <taxon>Spermatophyta</taxon>
        <taxon>Magnoliopsida</taxon>
        <taxon>eudicotyledons</taxon>
        <taxon>Gunneridae</taxon>
        <taxon>Pentapetalae</taxon>
        <taxon>rosids</taxon>
        <taxon>malvids</taxon>
        <taxon>Sapindales</taxon>
        <taxon>Sapindaceae</taxon>
        <taxon>Hippocastanoideae</taxon>
        <taxon>Acereae</taxon>
        <taxon>Acer</taxon>
    </lineage>
</organism>
<dbReference type="Proteomes" id="UP000323000">
    <property type="component" value="Chromosome 7"/>
</dbReference>
<comment type="caution">
    <text evidence="1">The sequence shown here is derived from an EMBL/GenBank/DDBJ whole genome shotgun (WGS) entry which is preliminary data.</text>
</comment>
<dbReference type="PANTHER" id="PTHR34222">
    <property type="entry name" value="GAG_PRE-INTEGRS DOMAIN-CONTAINING PROTEIN"/>
    <property type="match status" value="1"/>
</dbReference>
<proteinExistence type="predicted"/>
<name>A0A5C7HMP3_9ROSI</name>
<dbReference type="EMBL" id="VAHF01000007">
    <property type="protein sequence ID" value="TXG58054.1"/>
    <property type="molecule type" value="Genomic_DNA"/>
</dbReference>
<dbReference type="PANTHER" id="PTHR34222:SF99">
    <property type="entry name" value="PROTEIN, PUTATIVE-RELATED"/>
    <property type="match status" value="1"/>
</dbReference>
<sequence length="266" mass="29833">MDTWLQGSCCPLAIACCRAIKGFAEHEEKEKVMQFLMGLNESYATVQGSIFTMSPLPDTRKVHALEKDRSTAAGKVKKTFSHCDKDYHTADRGYFLHGFSPGHKLYGKDVKPRGKRPNAYNSTTKENFDAQSFTNTTFTLEEYNQFKLCSNYPFNRLKDGFVAIGFVTGVAIAMEAQKKVEGYKDTVGVVVSLMDEFRKSGKFKGFPLLLVDENRTSIRADSYARKTGLKLSALAGYRFTRGRMEASLFYKTLLDAMEAGGTLDIY</sequence>
<evidence type="ECO:0000313" key="2">
    <source>
        <dbReference type="Proteomes" id="UP000323000"/>
    </source>
</evidence>
<reference evidence="2" key="1">
    <citation type="journal article" date="2019" name="Gigascience">
        <title>De novo genome assembly of the endangered Acer yangbiense, a plant species with extremely small populations endemic to Yunnan Province, China.</title>
        <authorList>
            <person name="Yang J."/>
            <person name="Wariss H.M."/>
            <person name="Tao L."/>
            <person name="Zhang R."/>
            <person name="Yun Q."/>
            <person name="Hollingsworth P."/>
            <person name="Dao Z."/>
            <person name="Luo G."/>
            <person name="Guo H."/>
            <person name="Ma Y."/>
            <person name="Sun W."/>
        </authorList>
    </citation>
    <scope>NUCLEOTIDE SEQUENCE [LARGE SCALE GENOMIC DNA]</scope>
    <source>
        <strain evidence="2">cv. Malutang</strain>
    </source>
</reference>
<gene>
    <name evidence="1" type="ORF">EZV62_015883</name>
</gene>
<keyword evidence="2" id="KW-1185">Reference proteome</keyword>
<accession>A0A5C7HMP3</accession>
<protein>
    <submittedName>
        <fullName evidence="1">Uncharacterized protein</fullName>
    </submittedName>
</protein>
<evidence type="ECO:0000313" key="1">
    <source>
        <dbReference type="EMBL" id="TXG58054.1"/>
    </source>
</evidence>